<evidence type="ECO:0000256" key="3">
    <source>
        <dbReference type="ARBA" id="ARBA00022989"/>
    </source>
</evidence>
<evidence type="ECO:0000313" key="7">
    <source>
        <dbReference type="Proteomes" id="UP001184853"/>
    </source>
</evidence>
<dbReference type="PANTHER" id="PTHR43847">
    <property type="entry name" value="BLL3993 PROTEIN"/>
    <property type="match status" value="1"/>
</dbReference>
<dbReference type="GO" id="GO:0008168">
    <property type="term" value="F:methyltransferase activity"/>
    <property type="evidence" value="ECO:0007669"/>
    <property type="project" value="UniProtKB-KW"/>
</dbReference>
<feature type="transmembrane region" description="Helical" evidence="5">
    <location>
        <begin position="67"/>
        <end position="92"/>
    </location>
</feature>
<evidence type="ECO:0000256" key="5">
    <source>
        <dbReference type="SAM" id="Phobius"/>
    </source>
</evidence>
<dbReference type="Proteomes" id="UP001184853">
    <property type="component" value="Unassembled WGS sequence"/>
</dbReference>
<feature type="transmembrane region" description="Helical" evidence="5">
    <location>
        <begin position="142"/>
        <end position="159"/>
    </location>
</feature>
<dbReference type="InterPro" id="IPR007269">
    <property type="entry name" value="ICMT_MeTrfase"/>
</dbReference>
<dbReference type="RefSeq" id="WP_115983093.1">
    <property type="nucleotide sequence ID" value="NZ_JAVDQS010000010.1"/>
</dbReference>
<keyword evidence="2 5" id="KW-0812">Transmembrane</keyword>
<comment type="caution">
    <text evidence="6">The sequence shown here is derived from an EMBL/GenBank/DDBJ whole genome shotgun (WGS) entry which is preliminary data.</text>
</comment>
<gene>
    <name evidence="6" type="ORF">J2781_003207</name>
</gene>
<keyword evidence="3 5" id="KW-1133">Transmembrane helix</keyword>
<dbReference type="PANTHER" id="PTHR43847:SF1">
    <property type="entry name" value="BLL3993 PROTEIN"/>
    <property type="match status" value="1"/>
</dbReference>
<organism evidence="6 7">
    <name type="scientific">Chryseobacterium geocarposphaerae</name>
    <dbReference type="NCBI Taxonomy" id="1416776"/>
    <lineage>
        <taxon>Bacteria</taxon>
        <taxon>Pseudomonadati</taxon>
        <taxon>Bacteroidota</taxon>
        <taxon>Flavobacteriia</taxon>
        <taxon>Flavobacteriales</taxon>
        <taxon>Weeksellaceae</taxon>
        <taxon>Chryseobacterium group</taxon>
        <taxon>Chryseobacterium</taxon>
    </lineage>
</organism>
<evidence type="ECO:0000256" key="2">
    <source>
        <dbReference type="ARBA" id="ARBA00022692"/>
    </source>
</evidence>
<evidence type="ECO:0000256" key="1">
    <source>
        <dbReference type="ARBA" id="ARBA00004141"/>
    </source>
</evidence>
<keyword evidence="6" id="KW-0808">Transferase</keyword>
<dbReference type="Gene3D" id="1.20.120.1630">
    <property type="match status" value="1"/>
</dbReference>
<keyword evidence="4 5" id="KW-0472">Membrane</keyword>
<reference evidence="6 7" key="1">
    <citation type="submission" date="2023-07" db="EMBL/GenBank/DDBJ databases">
        <title>Sorghum-associated microbial communities from plants grown in Nebraska, USA.</title>
        <authorList>
            <person name="Schachtman D."/>
        </authorList>
    </citation>
    <scope>NUCLEOTIDE SEQUENCE [LARGE SCALE GENOMIC DNA]</scope>
    <source>
        <strain evidence="6 7">DS1709</strain>
    </source>
</reference>
<feature type="transmembrane region" description="Helical" evidence="5">
    <location>
        <begin position="6"/>
        <end position="23"/>
    </location>
</feature>
<dbReference type="GO" id="GO:0032259">
    <property type="term" value="P:methylation"/>
    <property type="evidence" value="ECO:0007669"/>
    <property type="project" value="UniProtKB-KW"/>
</dbReference>
<dbReference type="Pfam" id="PF04140">
    <property type="entry name" value="ICMT"/>
    <property type="match status" value="1"/>
</dbReference>
<name>A0ABU1LI48_9FLAO</name>
<sequence length="169" mass="19682">MNTVSIILICFFAVRLITIFISIKNEQRIKKSGAVEYGKLNSLLLTLAHITVYGGSFYEAYTNNVEFNLYSKIGLCILTFSYLMLFYVIYALREVWTVKIFIVPNHKIVKSFLFRTVRHPNYFLNVIPEIIGVTLLCNAWKTMMFVLPVYLVILIIRIYQEEKAMKGML</sequence>
<keyword evidence="6" id="KW-0489">Methyltransferase</keyword>
<protein>
    <submittedName>
        <fullName evidence="6">Isoprenylcysteine carboxyl methyltransferase (ICMT) family protein YpbQ</fullName>
    </submittedName>
</protein>
<proteinExistence type="predicted"/>
<comment type="subcellular location">
    <subcellularLocation>
        <location evidence="1">Membrane</location>
        <topology evidence="1">Multi-pass membrane protein</topology>
    </subcellularLocation>
</comment>
<dbReference type="EMBL" id="JAVDQS010000010">
    <property type="protein sequence ID" value="MDR6406250.1"/>
    <property type="molecule type" value="Genomic_DNA"/>
</dbReference>
<accession>A0ABU1LI48</accession>
<dbReference type="InterPro" id="IPR052527">
    <property type="entry name" value="Metal_cation-efflux_comp"/>
</dbReference>
<evidence type="ECO:0000256" key="4">
    <source>
        <dbReference type="ARBA" id="ARBA00023136"/>
    </source>
</evidence>
<keyword evidence="7" id="KW-1185">Reference proteome</keyword>
<evidence type="ECO:0000313" key="6">
    <source>
        <dbReference type="EMBL" id="MDR6406250.1"/>
    </source>
</evidence>